<evidence type="ECO:0000313" key="5">
    <source>
        <dbReference type="EMBL" id="KAG2185779.1"/>
    </source>
</evidence>
<dbReference type="PANTHER" id="PTHR13780:SF128">
    <property type="entry name" value="CBS DOMAIN-CONTAINING PROTEIN"/>
    <property type="match status" value="1"/>
</dbReference>
<evidence type="ECO:0000313" key="6">
    <source>
        <dbReference type="Proteomes" id="UP000654370"/>
    </source>
</evidence>
<comment type="caution">
    <text evidence="5">The sequence shown here is derived from an EMBL/GenBank/DDBJ whole genome shotgun (WGS) entry which is preliminary data.</text>
</comment>
<evidence type="ECO:0000256" key="3">
    <source>
        <dbReference type="PROSITE-ProRule" id="PRU00703"/>
    </source>
</evidence>
<evidence type="ECO:0000256" key="2">
    <source>
        <dbReference type="ARBA" id="ARBA00023122"/>
    </source>
</evidence>
<gene>
    <name evidence="5" type="ORF">INT43_002216</name>
</gene>
<dbReference type="Pfam" id="PF00571">
    <property type="entry name" value="CBS"/>
    <property type="match status" value="2"/>
</dbReference>
<dbReference type="InterPro" id="IPR050511">
    <property type="entry name" value="AMPK_gamma/SDS23_families"/>
</dbReference>
<evidence type="ECO:0000256" key="1">
    <source>
        <dbReference type="ARBA" id="ARBA00022737"/>
    </source>
</evidence>
<feature type="domain" description="CBS" evidence="4">
    <location>
        <begin position="18"/>
        <end position="75"/>
    </location>
</feature>
<dbReference type="OrthoDB" id="449052at2759"/>
<keyword evidence="6" id="KW-1185">Reference proteome</keyword>
<dbReference type="AlphaFoldDB" id="A0A8H7Q664"/>
<dbReference type="Gene3D" id="3.10.580.10">
    <property type="entry name" value="CBS-domain"/>
    <property type="match status" value="2"/>
</dbReference>
<keyword evidence="1" id="KW-0677">Repeat</keyword>
<sequence length="312" mass="35121">MSKPITTITAKELGLHGVKRYLIVVQPNMLIRDALDVMSRNHITSLPIYSHSSTQITSIVNLFDILIHLVKDSKTVEFDEEEFRRLSEPLENVLGLDGDMESYRLHKSYDDDQLIDTLRAFASGIHRSIVIDPSDKAAPWLLSQTDILRYAQTNPECLTTLGIDLEMKIENLFDHRTPPKLPTLITASPTDMTIEVYKKMGKNKIAAMPIIDEGKIISDISIEDLPSADLTKPNHLSLPCYEFVKGLNKKTSLVLSKDETLRELLNGLINSHVHRAWISNSSNKGEVESVISMSDIISYICHCHQAHPQNIV</sequence>
<keyword evidence="2 3" id="KW-0129">CBS domain</keyword>
<dbReference type="SMART" id="SM00116">
    <property type="entry name" value="CBS"/>
    <property type="match status" value="3"/>
</dbReference>
<feature type="domain" description="CBS" evidence="4">
    <location>
        <begin position="180"/>
        <end position="238"/>
    </location>
</feature>
<accession>A0A8H7Q664</accession>
<dbReference type="InterPro" id="IPR000644">
    <property type="entry name" value="CBS_dom"/>
</dbReference>
<dbReference type="Proteomes" id="UP000654370">
    <property type="component" value="Unassembled WGS sequence"/>
</dbReference>
<dbReference type="EMBL" id="JAEPQZ010000001">
    <property type="protein sequence ID" value="KAG2185779.1"/>
    <property type="molecule type" value="Genomic_DNA"/>
</dbReference>
<evidence type="ECO:0000259" key="4">
    <source>
        <dbReference type="PROSITE" id="PS51371"/>
    </source>
</evidence>
<dbReference type="PANTHER" id="PTHR13780">
    <property type="entry name" value="AMP-ACTIVATED PROTEIN KINASE, GAMMA REGULATORY SUBUNIT"/>
    <property type="match status" value="1"/>
</dbReference>
<name>A0A8H7Q664_MORIS</name>
<dbReference type="InterPro" id="IPR046342">
    <property type="entry name" value="CBS_dom_sf"/>
</dbReference>
<protein>
    <recommendedName>
        <fullName evidence="4">CBS domain-containing protein</fullName>
    </recommendedName>
</protein>
<dbReference type="PROSITE" id="PS51371">
    <property type="entry name" value="CBS"/>
    <property type="match status" value="2"/>
</dbReference>
<proteinExistence type="predicted"/>
<reference evidence="5" key="1">
    <citation type="submission" date="2020-12" db="EMBL/GenBank/DDBJ databases">
        <title>Metabolic potential, ecology and presence of endohyphal bacteria is reflected in genomic diversity of Mucoromycotina.</title>
        <authorList>
            <person name="Muszewska A."/>
            <person name="Okrasinska A."/>
            <person name="Steczkiewicz K."/>
            <person name="Drgas O."/>
            <person name="Orlowska M."/>
            <person name="Perlinska-Lenart U."/>
            <person name="Aleksandrzak-Piekarczyk T."/>
            <person name="Szatraj K."/>
            <person name="Zielenkiewicz U."/>
            <person name="Pilsyk S."/>
            <person name="Malc E."/>
            <person name="Mieczkowski P."/>
            <person name="Kruszewska J.S."/>
            <person name="Biernat P."/>
            <person name="Pawlowska J."/>
        </authorList>
    </citation>
    <scope>NUCLEOTIDE SEQUENCE</scope>
    <source>
        <strain evidence="5">WA0000067209</strain>
    </source>
</reference>
<dbReference type="SUPFAM" id="SSF54631">
    <property type="entry name" value="CBS-domain pair"/>
    <property type="match status" value="2"/>
</dbReference>
<organism evidence="5 6">
    <name type="scientific">Mortierella isabellina</name>
    <name type="common">Filamentous fungus</name>
    <name type="synonym">Umbelopsis isabellina</name>
    <dbReference type="NCBI Taxonomy" id="91625"/>
    <lineage>
        <taxon>Eukaryota</taxon>
        <taxon>Fungi</taxon>
        <taxon>Fungi incertae sedis</taxon>
        <taxon>Mucoromycota</taxon>
        <taxon>Mucoromycotina</taxon>
        <taxon>Umbelopsidomycetes</taxon>
        <taxon>Umbelopsidales</taxon>
        <taxon>Umbelopsidaceae</taxon>
        <taxon>Umbelopsis</taxon>
    </lineage>
</organism>